<dbReference type="InterPro" id="IPR036514">
    <property type="entry name" value="SGNH_hydro_sf"/>
</dbReference>
<organism evidence="2 3">
    <name type="scientific">Acrasis kona</name>
    <dbReference type="NCBI Taxonomy" id="1008807"/>
    <lineage>
        <taxon>Eukaryota</taxon>
        <taxon>Discoba</taxon>
        <taxon>Heterolobosea</taxon>
        <taxon>Tetramitia</taxon>
        <taxon>Eutetramitia</taxon>
        <taxon>Acrasidae</taxon>
        <taxon>Acrasis</taxon>
    </lineage>
</organism>
<dbReference type="Pfam" id="PF13472">
    <property type="entry name" value="Lipase_GDSL_2"/>
    <property type="match status" value="1"/>
</dbReference>
<evidence type="ECO:0000313" key="3">
    <source>
        <dbReference type="Proteomes" id="UP001431209"/>
    </source>
</evidence>
<dbReference type="EMBL" id="JAOPGA020000785">
    <property type="protein sequence ID" value="KAL0481714.1"/>
    <property type="molecule type" value="Genomic_DNA"/>
</dbReference>
<feature type="domain" description="SGNH hydrolase-type esterase" evidence="1">
    <location>
        <begin position="34"/>
        <end position="205"/>
    </location>
</feature>
<dbReference type="InterPro" id="IPR051532">
    <property type="entry name" value="Ester_Hydrolysis_Enzymes"/>
</dbReference>
<proteinExistence type="predicted"/>
<gene>
    <name evidence="2" type="ORF">AKO1_010392</name>
</gene>
<comment type="caution">
    <text evidence="2">The sequence shown here is derived from an EMBL/GenBank/DDBJ whole genome shotgun (WGS) entry which is preliminary data.</text>
</comment>
<protein>
    <submittedName>
        <fullName evidence="2">Acetylhydrolase IB subunit beta/gamma</fullName>
    </submittedName>
</protein>
<dbReference type="SUPFAM" id="SSF52266">
    <property type="entry name" value="SGNH hydrolase"/>
    <property type="match status" value="1"/>
</dbReference>
<dbReference type="PANTHER" id="PTHR30383:SF32">
    <property type="entry name" value="SGNH-HYDROLASE"/>
    <property type="match status" value="1"/>
</dbReference>
<dbReference type="AlphaFoldDB" id="A0AAW2YXI7"/>
<dbReference type="Proteomes" id="UP001431209">
    <property type="component" value="Unassembled WGS sequence"/>
</dbReference>
<dbReference type="GO" id="GO:0004622">
    <property type="term" value="F:phosphatidylcholine lysophospholipase activity"/>
    <property type="evidence" value="ECO:0007669"/>
    <property type="project" value="TreeGrafter"/>
</dbReference>
<dbReference type="InterPro" id="IPR013830">
    <property type="entry name" value="SGNH_hydro"/>
</dbReference>
<accession>A0AAW2YXI7</accession>
<sequence>MNNCCVASTRERTEKTHANHLKEIEQTGDFDEVFVGDSITENFKYFEQESLWLDYTFGKKVLNAGVGGDKTSNVLWRLQNGLFDNIRPSKVSLMIGTNNIEKDNPVAITEAIKLIIEHIHNAVPNAKIKVYAVLPRSMTNPKKNNNIMKKVCSLNKQVQEMLQVDFQSFTEFIDMSTSFAQGADYEELNQNLYFDHVHLNASGYSVWHKFLKESE</sequence>
<evidence type="ECO:0000313" key="2">
    <source>
        <dbReference type="EMBL" id="KAL0481714.1"/>
    </source>
</evidence>
<dbReference type="PANTHER" id="PTHR30383">
    <property type="entry name" value="THIOESTERASE 1/PROTEASE 1/LYSOPHOSPHOLIPASE L1"/>
    <property type="match status" value="1"/>
</dbReference>
<reference evidence="2 3" key="1">
    <citation type="submission" date="2024-03" db="EMBL/GenBank/DDBJ databases">
        <title>The Acrasis kona genome and developmental transcriptomes reveal deep origins of eukaryotic multicellular pathways.</title>
        <authorList>
            <person name="Sheikh S."/>
            <person name="Fu C.-J."/>
            <person name="Brown M.W."/>
            <person name="Baldauf S.L."/>
        </authorList>
    </citation>
    <scope>NUCLEOTIDE SEQUENCE [LARGE SCALE GENOMIC DNA]</scope>
    <source>
        <strain evidence="2 3">ATCC MYA-3509</strain>
    </source>
</reference>
<dbReference type="Gene3D" id="3.40.50.1110">
    <property type="entry name" value="SGNH hydrolase"/>
    <property type="match status" value="1"/>
</dbReference>
<name>A0AAW2YXI7_9EUKA</name>
<keyword evidence="3" id="KW-1185">Reference proteome</keyword>
<evidence type="ECO:0000259" key="1">
    <source>
        <dbReference type="Pfam" id="PF13472"/>
    </source>
</evidence>